<dbReference type="OrthoDB" id="9763101at2"/>
<dbReference type="Gene3D" id="3.20.20.150">
    <property type="entry name" value="Divalent-metal-dependent TIM barrel enzymes"/>
    <property type="match status" value="1"/>
</dbReference>
<evidence type="ECO:0000313" key="2">
    <source>
        <dbReference type="Proteomes" id="UP000309174"/>
    </source>
</evidence>
<reference evidence="1 2" key="1">
    <citation type="submission" date="2019-05" db="EMBL/GenBank/DDBJ databases">
        <title>Draft genome sequence of Actinomadura sp. 14C53.</title>
        <authorList>
            <person name="Saricaoglu S."/>
            <person name="Isik K."/>
        </authorList>
    </citation>
    <scope>NUCLEOTIDE SEQUENCE [LARGE SCALE GENOMIC DNA]</scope>
    <source>
        <strain evidence="1 2">14C53</strain>
    </source>
</reference>
<proteinExistence type="predicted"/>
<gene>
    <name evidence="1" type="ORF">ETD83_20335</name>
</gene>
<dbReference type="PANTHER" id="PTHR42194:SF1">
    <property type="entry name" value="UPF0276 PROTEIN HI_1600"/>
    <property type="match status" value="1"/>
</dbReference>
<dbReference type="PANTHER" id="PTHR42194">
    <property type="entry name" value="UPF0276 PROTEIN HI_1600"/>
    <property type="match status" value="1"/>
</dbReference>
<dbReference type="RefSeq" id="WP_138646725.1">
    <property type="nucleotide sequence ID" value="NZ_VCKW01000102.1"/>
</dbReference>
<dbReference type="Pfam" id="PF05114">
    <property type="entry name" value="MbnB_TglH_ChrH"/>
    <property type="match status" value="1"/>
</dbReference>
<protein>
    <submittedName>
        <fullName evidence="1">DUF692 domain-containing protein</fullName>
    </submittedName>
</protein>
<dbReference type="AlphaFoldDB" id="A0A5C4J941"/>
<dbReference type="InterPro" id="IPR007801">
    <property type="entry name" value="MbnB/TglH/ChrH"/>
</dbReference>
<evidence type="ECO:0000313" key="1">
    <source>
        <dbReference type="EMBL" id="TMQ97190.1"/>
    </source>
</evidence>
<sequence>MTPPSAGERPLGFGLGLRAPHLDHVRRRLPDVGFFEVISENFMDCAGGRRRALDAIADRYPVVLHGVSLSIGSTDPLDFGYLARLRDLADAVRARLVSDHVCWTGVMGRNTHDLLPLPFTEAALAHVAGRVRVVQDFLGRRLVLENPSTYVGFTASTMTEQEFMSRLAEDADCGLLLDVNNVHVSAVNHDFDPVDYLDAIPLDRVEQIHLAGHTDYGTHIIDTHDGPVSVEVWELYRRVAERRPDIPALLEWDDKLPGFPVLEAELGKARQVATRARRRTIPAGGSHDG</sequence>
<accession>A0A5C4J941</accession>
<dbReference type="EMBL" id="VCKW01000102">
    <property type="protein sequence ID" value="TMQ97190.1"/>
    <property type="molecule type" value="Genomic_DNA"/>
</dbReference>
<dbReference type="SUPFAM" id="SSF51658">
    <property type="entry name" value="Xylose isomerase-like"/>
    <property type="match status" value="1"/>
</dbReference>
<dbReference type="NCBIfam" id="NF003818">
    <property type="entry name" value="PRK05409.1"/>
    <property type="match status" value="1"/>
</dbReference>
<organism evidence="1 2">
    <name type="scientific">Actinomadura soli</name>
    <dbReference type="NCBI Taxonomy" id="2508997"/>
    <lineage>
        <taxon>Bacteria</taxon>
        <taxon>Bacillati</taxon>
        <taxon>Actinomycetota</taxon>
        <taxon>Actinomycetes</taxon>
        <taxon>Streptosporangiales</taxon>
        <taxon>Thermomonosporaceae</taxon>
        <taxon>Actinomadura</taxon>
    </lineage>
</organism>
<keyword evidence="2" id="KW-1185">Reference proteome</keyword>
<comment type="caution">
    <text evidence="1">The sequence shown here is derived from an EMBL/GenBank/DDBJ whole genome shotgun (WGS) entry which is preliminary data.</text>
</comment>
<dbReference type="Proteomes" id="UP000309174">
    <property type="component" value="Unassembled WGS sequence"/>
</dbReference>
<dbReference type="InterPro" id="IPR036237">
    <property type="entry name" value="Xyl_isomerase-like_sf"/>
</dbReference>
<name>A0A5C4J941_9ACTN</name>